<sequence length="40" mass="4278">MLEAAAGMHASDMANNNYASHTDANGAGIEQRANQHGYTW</sequence>
<protein>
    <recommendedName>
        <fullName evidence="4">SCP domain-containing protein</fullName>
    </recommendedName>
</protein>
<evidence type="ECO:0000313" key="3">
    <source>
        <dbReference type="Proteomes" id="UP000502259"/>
    </source>
</evidence>
<keyword evidence="3" id="KW-1185">Reference proteome</keyword>
<dbReference type="Gene3D" id="3.40.33.10">
    <property type="entry name" value="CAP"/>
    <property type="match status" value="1"/>
</dbReference>
<evidence type="ECO:0000256" key="1">
    <source>
        <dbReference type="SAM" id="MobiDB-lite"/>
    </source>
</evidence>
<dbReference type="RefSeq" id="WP_269473625.1">
    <property type="nucleotide sequence ID" value="NZ_AP022843.1"/>
</dbReference>
<evidence type="ECO:0008006" key="4">
    <source>
        <dbReference type="Google" id="ProtNLM"/>
    </source>
</evidence>
<dbReference type="AlphaFoldDB" id="A0A6F8U4R0"/>
<reference evidence="2 3" key="1">
    <citation type="submission" date="2020-03" db="EMBL/GenBank/DDBJ databases">
        <title>Complete Genome Sequence of Halomonas hydrothermalis Strain Slthf2, Halophilic Bacterium Isolated from Deep-Sea Hydrothermal-Vent Environments.</title>
        <authorList>
            <person name="Takeyama N."/>
            <person name="Huang M."/>
            <person name="Sato K."/>
            <person name="Galipon J."/>
            <person name="Arakawa K."/>
        </authorList>
    </citation>
    <scope>NUCLEOTIDE SEQUENCE [LARGE SCALE GENOMIC DNA]</scope>
    <source>
        <strain evidence="2 3">Slthf2</strain>
    </source>
</reference>
<dbReference type="Proteomes" id="UP000502259">
    <property type="component" value="Chromosome"/>
</dbReference>
<accession>A0A6F8U4R0</accession>
<feature type="region of interest" description="Disordered" evidence="1">
    <location>
        <begin position="1"/>
        <end position="40"/>
    </location>
</feature>
<proteinExistence type="predicted"/>
<evidence type="ECO:0000313" key="2">
    <source>
        <dbReference type="EMBL" id="BCB08452.1"/>
    </source>
</evidence>
<dbReference type="InterPro" id="IPR035940">
    <property type="entry name" value="CAP_sf"/>
</dbReference>
<organism evidence="2 3">
    <name type="scientific">Halomonas hydrothermalis</name>
    <dbReference type="NCBI Taxonomy" id="115561"/>
    <lineage>
        <taxon>Bacteria</taxon>
        <taxon>Pseudomonadati</taxon>
        <taxon>Pseudomonadota</taxon>
        <taxon>Gammaproteobacteria</taxon>
        <taxon>Oceanospirillales</taxon>
        <taxon>Halomonadaceae</taxon>
        <taxon>Halomonas</taxon>
    </lineage>
</organism>
<gene>
    <name evidence="2" type="ORF">HHSLTHF2_23420</name>
</gene>
<dbReference type="EMBL" id="AP022843">
    <property type="protein sequence ID" value="BCB08452.1"/>
    <property type="molecule type" value="Genomic_DNA"/>
</dbReference>
<name>A0A6F8U4R0_9GAMM</name>
<feature type="compositionally biased region" description="Polar residues" evidence="1">
    <location>
        <begin position="13"/>
        <end position="23"/>
    </location>
</feature>